<evidence type="ECO:0000256" key="3">
    <source>
        <dbReference type="ARBA" id="ARBA00019010"/>
    </source>
</evidence>
<dbReference type="InterPro" id="IPR027417">
    <property type="entry name" value="P-loop_NTPase"/>
</dbReference>
<keyword evidence="8" id="KW-0067">ATP-binding</keyword>
<evidence type="ECO:0000256" key="1">
    <source>
        <dbReference type="ARBA" id="ARBA00004496"/>
    </source>
</evidence>
<sequence>MEFLAKNTNQNKKIAKSIVDIVINENINIILLKGTLGAGKTTITREIGKLLGVKTNISSPTFVIEKIYIPKKYFSTIHHIDLYRLHSKKEIEEMEILEEVKDKENLYIVEWPDLLLKKIEQNYLLVDIKKGKGNGRTFKIRKKRRWEQDVRRLIQLNIIFISSIISSKFTL</sequence>
<protein>
    <recommendedName>
        <fullName evidence="3">tRNA threonylcarbamoyladenosine biosynthesis protein TsaE</fullName>
    </recommendedName>
    <alternativeName>
        <fullName evidence="10">t(6)A37 threonylcarbamoyladenosine biosynthesis protein TsaE</fullName>
    </alternativeName>
</protein>
<keyword evidence="11" id="KW-0808">Transferase</keyword>
<dbReference type="Proteomes" id="UP000230214">
    <property type="component" value="Unassembled WGS sequence"/>
</dbReference>
<keyword evidence="6" id="KW-0479">Metal-binding</keyword>
<dbReference type="NCBIfam" id="TIGR00150">
    <property type="entry name" value="T6A_YjeE"/>
    <property type="match status" value="1"/>
</dbReference>
<organism evidence="11 12">
    <name type="scientific">candidate division WWE3 bacterium CG10_big_fil_rev_8_21_14_0_10_32_10</name>
    <dbReference type="NCBI Taxonomy" id="1975090"/>
    <lineage>
        <taxon>Bacteria</taxon>
        <taxon>Katanobacteria</taxon>
    </lineage>
</organism>
<evidence type="ECO:0000256" key="7">
    <source>
        <dbReference type="ARBA" id="ARBA00022741"/>
    </source>
</evidence>
<dbReference type="EMBL" id="PCXU01000018">
    <property type="protein sequence ID" value="PIR43553.1"/>
    <property type="molecule type" value="Genomic_DNA"/>
</dbReference>
<dbReference type="AlphaFoldDB" id="A0A2H0RAJ5"/>
<dbReference type="PANTHER" id="PTHR33540">
    <property type="entry name" value="TRNA THREONYLCARBAMOYLADENOSINE BIOSYNTHESIS PROTEIN TSAE"/>
    <property type="match status" value="1"/>
</dbReference>
<evidence type="ECO:0000256" key="4">
    <source>
        <dbReference type="ARBA" id="ARBA00022490"/>
    </source>
</evidence>
<evidence type="ECO:0000256" key="5">
    <source>
        <dbReference type="ARBA" id="ARBA00022694"/>
    </source>
</evidence>
<dbReference type="Pfam" id="PF02367">
    <property type="entry name" value="TsaE"/>
    <property type="match status" value="1"/>
</dbReference>
<dbReference type="GO" id="GO:0002949">
    <property type="term" value="P:tRNA threonylcarbamoyladenosine modification"/>
    <property type="evidence" value="ECO:0007669"/>
    <property type="project" value="InterPro"/>
</dbReference>
<dbReference type="GO" id="GO:0046872">
    <property type="term" value="F:metal ion binding"/>
    <property type="evidence" value="ECO:0007669"/>
    <property type="project" value="UniProtKB-KW"/>
</dbReference>
<evidence type="ECO:0000256" key="9">
    <source>
        <dbReference type="ARBA" id="ARBA00022842"/>
    </source>
</evidence>
<dbReference type="Gene3D" id="3.40.50.300">
    <property type="entry name" value="P-loop containing nucleotide triphosphate hydrolases"/>
    <property type="match status" value="1"/>
</dbReference>
<gene>
    <name evidence="11" type="ORF">COV24_01890</name>
</gene>
<dbReference type="GO" id="GO:0005737">
    <property type="term" value="C:cytoplasm"/>
    <property type="evidence" value="ECO:0007669"/>
    <property type="project" value="UniProtKB-SubCell"/>
</dbReference>
<evidence type="ECO:0000256" key="2">
    <source>
        <dbReference type="ARBA" id="ARBA00007599"/>
    </source>
</evidence>
<dbReference type="InterPro" id="IPR003442">
    <property type="entry name" value="T6A_TsaE"/>
</dbReference>
<dbReference type="GO" id="GO:0005524">
    <property type="term" value="F:ATP binding"/>
    <property type="evidence" value="ECO:0007669"/>
    <property type="project" value="UniProtKB-KW"/>
</dbReference>
<accession>A0A2H0RAJ5</accession>
<evidence type="ECO:0000313" key="11">
    <source>
        <dbReference type="EMBL" id="PIR43553.1"/>
    </source>
</evidence>
<name>A0A2H0RAJ5_UNCKA</name>
<evidence type="ECO:0000256" key="8">
    <source>
        <dbReference type="ARBA" id="ARBA00022840"/>
    </source>
</evidence>
<evidence type="ECO:0000313" key="12">
    <source>
        <dbReference type="Proteomes" id="UP000230214"/>
    </source>
</evidence>
<comment type="subcellular location">
    <subcellularLocation>
        <location evidence="1">Cytoplasm</location>
    </subcellularLocation>
</comment>
<reference evidence="11 12" key="1">
    <citation type="submission" date="2017-09" db="EMBL/GenBank/DDBJ databases">
        <title>Depth-based differentiation of microbial function through sediment-hosted aquifers and enrichment of novel symbionts in the deep terrestrial subsurface.</title>
        <authorList>
            <person name="Probst A.J."/>
            <person name="Ladd B."/>
            <person name="Jarett J.K."/>
            <person name="Geller-Mcgrath D.E."/>
            <person name="Sieber C.M."/>
            <person name="Emerson J.B."/>
            <person name="Anantharaman K."/>
            <person name="Thomas B.C."/>
            <person name="Malmstrom R."/>
            <person name="Stieglmeier M."/>
            <person name="Klingl A."/>
            <person name="Woyke T."/>
            <person name="Ryan C.M."/>
            <person name="Banfield J.F."/>
        </authorList>
    </citation>
    <scope>NUCLEOTIDE SEQUENCE [LARGE SCALE GENOMIC DNA]</scope>
    <source>
        <strain evidence="11">CG10_big_fil_rev_8_21_14_0_10_32_10</strain>
    </source>
</reference>
<keyword evidence="7" id="KW-0547">Nucleotide-binding</keyword>
<comment type="similarity">
    <text evidence="2">Belongs to the TsaE family.</text>
</comment>
<evidence type="ECO:0000256" key="6">
    <source>
        <dbReference type="ARBA" id="ARBA00022723"/>
    </source>
</evidence>
<proteinExistence type="inferred from homology"/>
<dbReference type="PANTHER" id="PTHR33540:SF2">
    <property type="entry name" value="TRNA THREONYLCARBAMOYLADENOSINE BIOSYNTHESIS PROTEIN TSAE"/>
    <property type="match status" value="1"/>
</dbReference>
<keyword evidence="5" id="KW-0819">tRNA processing</keyword>
<dbReference type="GO" id="GO:0016740">
    <property type="term" value="F:transferase activity"/>
    <property type="evidence" value="ECO:0007669"/>
    <property type="project" value="UniProtKB-KW"/>
</dbReference>
<evidence type="ECO:0000256" key="10">
    <source>
        <dbReference type="ARBA" id="ARBA00032441"/>
    </source>
</evidence>
<comment type="caution">
    <text evidence="11">The sequence shown here is derived from an EMBL/GenBank/DDBJ whole genome shotgun (WGS) entry which is preliminary data.</text>
</comment>
<keyword evidence="4" id="KW-0963">Cytoplasm</keyword>
<dbReference type="SUPFAM" id="SSF52540">
    <property type="entry name" value="P-loop containing nucleoside triphosphate hydrolases"/>
    <property type="match status" value="1"/>
</dbReference>
<keyword evidence="9" id="KW-0460">Magnesium</keyword>